<comment type="caution">
    <text evidence="12">Was originally thought to be a dihydrodipicolinate synthase (DHDPS), catalyzing the condensation of (S)-aspartate-beta-semialdehyde [(S)-ASA] and pyruvate to dihydrodipicolinate (DHDP). However, it was shown in E.coli that the product of the enzymatic reaction is not dihydrodipicolinate but in fact (4S)-4-hydroxy-2,3,4,5-tetrahydro-(2S)-dipicolinic acid (HTPA), and that the consecutive dehydration reaction leading to DHDP is not spontaneous but catalyzed by DapB.</text>
</comment>
<dbReference type="EC" id="4.3.3.7" evidence="4 12"/>
<evidence type="ECO:0000256" key="5">
    <source>
        <dbReference type="ARBA" id="ARBA00022490"/>
    </source>
</evidence>
<feature type="active site" description="Schiff-base intermediate with substrate" evidence="12 14">
    <location>
        <position position="162"/>
    </location>
</feature>
<dbReference type="SUPFAM" id="SSF51569">
    <property type="entry name" value="Aldolase"/>
    <property type="match status" value="1"/>
</dbReference>
<dbReference type="PROSITE" id="PS00666">
    <property type="entry name" value="DHDPS_2"/>
    <property type="match status" value="1"/>
</dbReference>
<organism evidence="16 17">
    <name type="scientific">Chromobacterium rhizoryzae</name>
    <dbReference type="NCBI Taxonomy" id="1778675"/>
    <lineage>
        <taxon>Bacteria</taxon>
        <taxon>Pseudomonadati</taxon>
        <taxon>Pseudomonadota</taxon>
        <taxon>Betaproteobacteria</taxon>
        <taxon>Neisseriales</taxon>
        <taxon>Chromobacteriaceae</taxon>
        <taxon>Chromobacterium</taxon>
    </lineage>
</organism>
<evidence type="ECO:0000256" key="6">
    <source>
        <dbReference type="ARBA" id="ARBA00022605"/>
    </source>
</evidence>
<accession>A0AAD0W8G6</accession>
<gene>
    <name evidence="12 16" type="primary">dapA</name>
    <name evidence="16" type="ORF">D1345_06015</name>
</gene>
<dbReference type="AlphaFoldDB" id="A0AAD0W8G6"/>
<feature type="active site" description="Proton donor/acceptor" evidence="12 14">
    <location>
        <position position="134"/>
    </location>
</feature>
<evidence type="ECO:0000256" key="7">
    <source>
        <dbReference type="ARBA" id="ARBA00022915"/>
    </source>
</evidence>
<comment type="similarity">
    <text evidence="3 12 13">Belongs to the DapA family.</text>
</comment>
<dbReference type="InterPro" id="IPR013785">
    <property type="entry name" value="Aldolase_TIM"/>
</dbReference>
<dbReference type="KEGG" id="crz:D1345_06015"/>
<dbReference type="Pfam" id="PF00701">
    <property type="entry name" value="DHDPS"/>
    <property type="match status" value="1"/>
</dbReference>
<comment type="catalytic activity">
    <reaction evidence="11 12">
        <text>L-aspartate 4-semialdehyde + pyruvate = (2S,4S)-4-hydroxy-2,3,4,5-tetrahydrodipicolinate + H2O + H(+)</text>
        <dbReference type="Rhea" id="RHEA:34171"/>
        <dbReference type="ChEBI" id="CHEBI:15361"/>
        <dbReference type="ChEBI" id="CHEBI:15377"/>
        <dbReference type="ChEBI" id="CHEBI:15378"/>
        <dbReference type="ChEBI" id="CHEBI:67139"/>
        <dbReference type="ChEBI" id="CHEBI:537519"/>
        <dbReference type="EC" id="4.3.3.7"/>
    </reaction>
</comment>
<dbReference type="NCBIfam" id="TIGR00674">
    <property type="entry name" value="dapA"/>
    <property type="match status" value="1"/>
</dbReference>
<feature type="binding site" evidence="12 15">
    <location>
        <position position="204"/>
    </location>
    <ligand>
        <name>pyruvate</name>
        <dbReference type="ChEBI" id="CHEBI:15361"/>
    </ligand>
</feature>
<dbReference type="RefSeq" id="WP_118266805.1">
    <property type="nucleotide sequence ID" value="NZ_CP031968.1"/>
</dbReference>
<dbReference type="GO" id="GO:0009089">
    <property type="term" value="P:lysine biosynthetic process via diaminopimelate"/>
    <property type="evidence" value="ECO:0007669"/>
    <property type="project" value="UniProtKB-UniRule"/>
</dbReference>
<protein>
    <recommendedName>
        <fullName evidence="4 12">4-hydroxy-tetrahydrodipicolinate synthase</fullName>
        <shortName evidence="12">HTPA synthase</shortName>
        <ecNumber evidence="4 12">4.3.3.7</ecNumber>
    </recommendedName>
</protein>
<dbReference type="Gene3D" id="3.20.20.70">
    <property type="entry name" value="Aldolase class I"/>
    <property type="match status" value="1"/>
</dbReference>
<feature type="site" description="Part of a proton relay during catalysis" evidence="12">
    <location>
        <position position="108"/>
    </location>
</feature>
<feature type="site" description="Part of a proton relay during catalysis" evidence="12">
    <location>
        <position position="45"/>
    </location>
</feature>
<evidence type="ECO:0000256" key="3">
    <source>
        <dbReference type="ARBA" id="ARBA00007592"/>
    </source>
</evidence>
<dbReference type="CDD" id="cd00408">
    <property type="entry name" value="DHDPS-like"/>
    <property type="match status" value="1"/>
</dbReference>
<evidence type="ECO:0000256" key="15">
    <source>
        <dbReference type="PIRSR" id="PIRSR001365-2"/>
    </source>
</evidence>
<comment type="subcellular location">
    <subcellularLocation>
        <location evidence="12">Cytoplasm</location>
    </subcellularLocation>
</comment>
<keyword evidence="5 12" id="KW-0963">Cytoplasm</keyword>
<evidence type="ECO:0000256" key="4">
    <source>
        <dbReference type="ARBA" id="ARBA00012086"/>
    </source>
</evidence>
<evidence type="ECO:0000256" key="9">
    <source>
        <dbReference type="ARBA" id="ARBA00023239"/>
    </source>
</evidence>
<dbReference type="InterPro" id="IPR005263">
    <property type="entry name" value="DapA"/>
</dbReference>
<evidence type="ECO:0000256" key="13">
    <source>
        <dbReference type="PIRNR" id="PIRNR001365"/>
    </source>
</evidence>
<name>A0AAD0W8G6_9NEIS</name>
<evidence type="ECO:0000256" key="8">
    <source>
        <dbReference type="ARBA" id="ARBA00023154"/>
    </source>
</evidence>
<dbReference type="SMART" id="SM01130">
    <property type="entry name" value="DHDPS"/>
    <property type="match status" value="1"/>
</dbReference>
<keyword evidence="8 12" id="KW-0457">Lysine biosynthesis</keyword>
<evidence type="ECO:0000313" key="17">
    <source>
        <dbReference type="Proteomes" id="UP000259465"/>
    </source>
</evidence>
<dbReference type="PRINTS" id="PR00146">
    <property type="entry name" value="DHPICSNTHASE"/>
</dbReference>
<dbReference type="PIRSF" id="PIRSF001365">
    <property type="entry name" value="DHDPS"/>
    <property type="match status" value="1"/>
</dbReference>
<keyword evidence="7 12" id="KW-0220">Diaminopimelate biosynthesis</keyword>
<evidence type="ECO:0000256" key="11">
    <source>
        <dbReference type="ARBA" id="ARBA00047836"/>
    </source>
</evidence>
<comment type="subunit">
    <text evidence="12">Homotetramer; dimer of dimers.</text>
</comment>
<comment type="function">
    <text evidence="1 12">Catalyzes the condensation of (S)-aspartate-beta-semialdehyde [(S)-ASA] and pyruvate to 4-hydroxy-tetrahydrodipicolinate (HTPA).</text>
</comment>
<comment type="pathway">
    <text evidence="2 12">Amino-acid biosynthesis; L-lysine biosynthesis via DAP pathway; (S)-tetrahydrodipicolinate from L-aspartate: step 3/4.</text>
</comment>
<evidence type="ECO:0000256" key="2">
    <source>
        <dbReference type="ARBA" id="ARBA00005120"/>
    </source>
</evidence>
<keyword evidence="10 12" id="KW-0704">Schiff base</keyword>
<evidence type="ECO:0000256" key="12">
    <source>
        <dbReference type="HAMAP-Rule" id="MF_00418"/>
    </source>
</evidence>
<evidence type="ECO:0000256" key="10">
    <source>
        <dbReference type="ARBA" id="ARBA00023270"/>
    </source>
</evidence>
<keyword evidence="9 12" id="KW-0456">Lyase</keyword>
<dbReference type="InterPro" id="IPR020625">
    <property type="entry name" value="Schiff_base-form_aldolases_AS"/>
</dbReference>
<dbReference type="InterPro" id="IPR002220">
    <property type="entry name" value="DapA-like"/>
</dbReference>
<dbReference type="GO" id="GO:0019877">
    <property type="term" value="P:diaminopimelate biosynthetic process"/>
    <property type="evidence" value="ECO:0007669"/>
    <property type="project" value="UniProtKB-UniRule"/>
</dbReference>
<reference evidence="16 17" key="1">
    <citation type="submission" date="2018-08" db="EMBL/GenBank/DDBJ databases">
        <title>Complete genome sequence of JP2-74.</title>
        <authorList>
            <person name="Wu L."/>
        </authorList>
    </citation>
    <scope>NUCLEOTIDE SEQUENCE [LARGE SCALE GENOMIC DNA]</scope>
    <source>
        <strain evidence="16 17">JP2-74</strain>
    </source>
</reference>
<dbReference type="GO" id="GO:0005829">
    <property type="term" value="C:cytosol"/>
    <property type="evidence" value="ECO:0007669"/>
    <property type="project" value="TreeGrafter"/>
</dbReference>
<dbReference type="HAMAP" id="MF_00418">
    <property type="entry name" value="DapA"/>
    <property type="match status" value="1"/>
</dbReference>
<feature type="binding site" evidence="12 15">
    <location>
        <position position="46"/>
    </location>
    <ligand>
        <name>pyruvate</name>
        <dbReference type="ChEBI" id="CHEBI:15361"/>
    </ligand>
</feature>
<dbReference type="PANTHER" id="PTHR12128">
    <property type="entry name" value="DIHYDRODIPICOLINATE SYNTHASE"/>
    <property type="match status" value="1"/>
</dbReference>
<keyword evidence="6 12" id="KW-0028">Amino-acid biosynthesis</keyword>
<dbReference type="Proteomes" id="UP000259465">
    <property type="component" value="Chromosome"/>
</dbReference>
<keyword evidence="17" id="KW-1185">Reference proteome</keyword>
<dbReference type="GO" id="GO:0008840">
    <property type="term" value="F:4-hydroxy-tetrahydrodipicolinate synthase activity"/>
    <property type="evidence" value="ECO:0007669"/>
    <property type="project" value="UniProtKB-UniRule"/>
</dbReference>
<sequence length="291" mass="31142">MQQQGILVPIVTPFDRDGRLDLAALRQLVERFIEQGVAGIVACGTTGEYYALDEDERSQVLECVAKAGKGRLRLIAGANDLSTRGAIARARQAAELGYEALMLAPPAYSLPDQAGIVAHFKAVAAASALPIILYNFPARAGVSIDVASVIELSRVPNIVGIKESSGDFSRALALIQARLPDFEVICGCDDQAADFLFWGVRSWISGAANVFPGEQVAMLNAAKAEDWARVRMLMEAMYPAIQAMESGGYNQKAKLGVRRHGVEAGDVRLPLLPLPGSEAKAFLDALAAFDR</sequence>
<evidence type="ECO:0000256" key="14">
    <source>
        <dbReference type="PIRSR" id="PIRSR001365-1"/>
    </source>
</evidence>
<evidence type="ECO:0000256" key="1">
    <source>
        <dbReference type="ARBA" id="ARBA00003294"/>
    </source>
</evidence>
<evidence type="ECO:0000313" key="16">
    <source>
        <dbReference type="EMBL" id="AXT45758.1"/>
    </source>
</evidence>
<proteinExistence type="inferred from homology"/>
<dbReference type="EMBL" id="CP031968">
    <property type="protein sequence ID" value="AXT45758.1"/>
    <property type="molecule type" value="Genomic_DNA"/>
</dbReference>
<dbReference type="PANTHER" id="PTHR12128:SF66">
    <property type="entry name" value="4-HYDROXY-2-OXOGLUTARATE ALDOLASE, MITOCHONDRIAL"/>
    <property type="match status" value="1"/>
</dbReference>